<dbReference type="InterPro" id="IPR036188">
    <property type="entry name" value="FAD/NAD-bd_sf"/>
</dbReference>
<dbReference type="SUPFAM" id="SSF51905">
    <property type="entry name" value="FAD/NAD(P)-binding domain"/>
    <property type="match status" value="1"/>
</dbReference>
<dbReference type="PANTHER" id="PTHR11552:SF226">
    <property type="entry name" value="RE28171P"/>
    <property type="match status" value="1"/>
</dbReference>
<evidence type="ECO:0000256" key="3">
    <source>
        <dbReference type="RuleBase" id="RU003968"/>
    </source>
</evidence>
<dbReference type="SUPFAM" id="SSF54373">
    <property type="entry name" value="FAD-linked reductases, C-terminal domain"/>
    <property type="match status" value="1"/>
</dbReference>
<feature type="domain" description="Glucose-methanol-choline oxidoreductase N-terminal" evidence="5">
    <location>
        <begin position="132"/>
        <end position="155"/>
    </location>
</feature>
<reference evidence="6" key="1">
    <citation type="submission" date="2019-11" db="EMBL/GenBank/DDBJ databases">
        <title>The nuclear and mitochondrial genomes of Frieseomelitta varia - a highly eusocial stingless bee (Meliponini) with a permanently sterile worker caste.</title>
        <authorList>
            <person name="Freitas F.C.P."/>
            <person name="Lourenco A.P."/>
            <person name="Nunes F.M.F."/>
            <person name="Paschoal A.R."/>
            <person name="Abreu F.C.P."/>
            <person name="Barbin F.O."/>
            <person name="Bataglia L."/>
            <person name="Cardoso-Junior C.A.M."/>
            <person name="Cervoni M.S."/>
            <person name="Silva S.R."/>
            <person name="Dalarmi F."/>
            <person name="Del Lama M.A."/>
            <person name="Depintor T.S."/>
            <person name="Ferreira K.M."/>
            <person name="Goria P.S."/>
            <person name="Jaskot M.C."/>
            <person name="Lago D.C."/>
            <person name="Luna-Lucena D."/>
            <person name="Moda L.M."/>
            <person name="Nascimento L."/>
            <person name="Pedrino M."/>
            <person name="Rabico F.O."/>
            <person name="Sanches F.C."/>
            <person name="Santos D.E."/>
            <person name="Santos C.G."/>
            <person name="Vieira J."/>
            <person name="Lopes T.F."/>
            <person name="Barchuk A.R."/>
            <person name="Hartfelder K."/>
            <person name="Simoes Z.L.P."/>
            <person name="Bitondi M.M.G."/>
            <person name="Pinheiro D.G."/>
        </authorList>
    </citation>
    <scope>NUCLEOTIDE SEQUENCE</scope>
    <source>
        <strain evidence="6">USP_RPSP 00005682</strain>
        <tissue evidence="6">Whole individual</tissue>
    </source>
</reference>
<keyword evidence="4" id="KW-0812">Transmembrane</keyword>
<protein>
    <recommendedName>
        <fullName evidence="5">Glucose-methanol-choline oxidoreductase N-terminal domain-containing protein</fullName>
    </recommendedName>
</protein>
<evidence type="ECO:0000256" key="1">
    <source>
        <dbReference type="ARBA" id="ARBA00010790"/>
    </source>
</evidence>
<gene>
    <name evidence="6" type="ORF">E2986_05428</name>
</gene>
<dbReference type="GO" id="GO:0050660">
    <property type="term" value="F:flavin adenine dinucleotide binding"/>
    <property type="evidence" value="ECO:0007669"/>
    <property type="project" value="InterPro"/>
</dbReference>
<keyword evidence="3" id="KW-0285">Flavoprotein</keyword>
<comment type="similarity">
    <text evidence="1 3">Belongs to the GMC oxidoreductase family.</text>
</comment>
<dbReference type="Proteomes" id="UP000655588">
    <property type="component" value="Unassembled WGS sequence"/>
</dbReference>
<evidence type="ECO:0000313" key="6">
    <source>
        <dbReference type="EMBL" id="KAF3423775.1"/>
    </source>
</evidence>
<keyword evidence="4" id="KW-1133">Transmembrane helix</keyword>
<dbReference type="EMBL" id="WNWW01000539">
    <property type="protein sequence ID" value="KAF3423775.1"/>
    <property type="molecule type" value="Genomic_DNA"/>
</dbReference>
<evidence type="ECO:0000256" key="2">
    <source>
        <dbReference type="PIRSR" id="PIRSR000137-2"/>
    </source>
</evidence>
<feature type="binding site" evidence="2">
    <location>
        <position position="134"/>
    </location>
    <ligand>
        <name>FAD</name>
        <dbReference type="ChEBI" id="CHEBI:57692"/>
    </ligand>
</feature>
<accession>A0A833VSA8</accession>
<dbReference type="PROSITE" id="PS00623">
    <property type="entry name" value="GMC_OXRED_1"/>
    <property type="match status" value="1"/>
</dbReference>
<organism evidence="6 7">
    <name type="scientific">Frieseomelitta varia</name>
    <dbReference type="NCBI Taxonomy" id="561572"/>
    <lineage>
        <taxon>Eukaryota</taxon>
        <taxon>Metazoa</taxon>
        <taxon>Ecdysozoa</taxon>
        <taxon>Arthropoda</taxon>
        <taxon>Hexapoda</taxon>
        <taxon>Insecta</taxon>
        <taxon>Pterygota</taxon>
        <taxon>Neoptera</taxon>
        <taxon>Endopterygota</taxon>
        <taxon>Hymenoptera</taxon>
        <taxon>Apocrita</taxon>
        <taxon>Aculeata</taxon>
        <taxon>Apoidea</taxon>
        <taxon>Anthophila</taxon>
        <taxon>Apidae</taxon>
        <taxon>Frieseomelitta</taxon>
    </lineage>
</organism>
<dbReference type="Pfam" id="PF05199">
    <property type="entry name" value="GMC_oxred_C"/>
    <property type="match status" value="1"/>
</dbReference>
<evidence type="ECO:0000256" key="4">
    <source>
        <dbReference type="SAM" id="Phobius"/>
    </source>
</evidence>
<dbReference type="Gene3D" id="3.30.560.10">
    <property type="entry name" value="Glucose Oxidase, domain 3"/>
    <property type="match status" value="1"/>
</dbReference>
<evidence type="ECO:0000313" key="7">
    <source>
        <dbReference type="Proteomes" id="UP000655588"/>
    </source>
</evidence>
<name>A0A833VSA8_9HYME</name>
<keyword evidence="2 3" id="KW-0274">FAD</keyword>
<keyword evidence="4" id="KW-0472">Membrane</keyword>
<evidence type="ECO:0000259" key="5">
    <source>
        <dbReference type="PROSITE" id="PS00623"/>
    </source>
</evidence>
<dbReference type="PIRSF" id="PIRSF000137">
    <property type="entry name" value="Alcohol_oxidase"/>
    <property type="match status" value="1"/>
</dbReference>
<dbReference type="PANTHER" id="PTHR11552">
    <property type="entry name" value="GLUCOSE-METHANOL-CHOLINE GMC OXIDOREDUCTASE"/>
    <property type="match status" value="1"/>
</dbReference>
<proteinExistence type="inferred from homology"/>
<comment type="caution">
    <text evidence="6">The sequence shown here is derived from an EMBL/GenBank/DDBJ whole genome shotgun (WGS) entry which is preliminary data.</text>
</comment>
<keyword evidence="7" id="KW-1185">Reference proteome</keyword>
<dbReference type="InterPro" id="IPR000172">
    <property type="entry name" value="GMC_OxRdtase_N"/>
</dbReference>
<dbReference type="GO" id="GO:0016614">
    <property type="term" value="F:oxidoreductase activity, acting on CH-OH group of donors"/>
    <property type="evidence" value="ECO:0007669"/>
    <property type="project" value="InterPro"/>
</dbReference>
<dbReference type="AlphaFoldDB" id="A0A833VSA8"/>
<feature type="binding site" evidence="2">
    <location>
        <begin position="142"/>
        <end position="145"/>
    </location>
    <ligand>
        <name>FAD</name>
        <dbReference type="ChEBI" id="CHEBI:57692"/>
    </ligand>
</feature>
<dbReference type="InterPro" id="IPR012132">
    <property type="entry name" value="GMC_OxRdtase"/>
</dbReference>
<comment type="cofactor">
    <cofactor evidence="2">
        <name>FAD</name>
        <dbReference type="ChEBI" id="CHEBI:57692"/>
    </cofactor>
</comment>
<dbReference type="Gene3D" id="3.50.50.60">
    <property type="entry name" value="FAD/NAD(P)-binding domain"/>
    <property type="match status" value="1"/>
</dbReference>
<dbReference type="OrthoDB" id="269227at2759"/>
<dbReference type="InterPro" id="IPR007867">
    <property type="entry name" value="GMC_OxRtase_C"/>
</dbReference>
<sequence>MAIGLTTLFSTTSILGFSLIPLLAIGLTVFRYNQADPESHPNDARQLLRVYDFIVIGGGSAGAVVASRLSEVSNWTVLLVEAGGNENEISDVPVLAGYTQLSDMDWKYQTSPPTVSAYCLAMIGDRCNWPRGKVLGGSSVLNAMVYVRGNRRDYDNWARLGNVGWSYNEVLPYFLKSEDNRNPYLARTPYHSTGGYLTVQESPWRSPLSIAFLQAGQELGYENRDINGANQTGFMLTQSTIRRGSRCSTAKAFLRPVKARGNLHIAMNTQALRILFNGDKRATGVEVLRDGRQQAIRVRREVVLSAGTINSAQLLMLSGIGPGEHLADLGIPTLSDLRVGDNLQDHVGLGGLTFVVNEPVSLKKDRFETFSVMMEYVLREKGPMTNPGVEGLAFVNTRYADPSDDYPDMQFHFAPSSINSDGGDQIKKILGLRDSVYNTVYKPLNHAETWSILPLLLRPRSSGWVRLKSKNPLVQPDINPNYFTHREDMDVLIDGVRIALRLSNTTAFQRFGSRPHTIRMPGCQRYLFDTYDYWECAIRHFTFTIYHPTGTCKMGPRSDPTAVVDPRLRVYGVKGLRVADASIMPVIISGNPNAPTIMIGEKASDMIKEDWMYKRKRFVGR</sequence>
<feature type="transmembrane region" description="Helical" evidence="4">
    <location>
        <begin position="6"/>
        <end position="30"/>
    </location>
</feature>
<dbReference type="Pfam" id="PF00732">
    <property type="entry name" value="GMC_oxred_N"/>
    <property type="match status" value="1"/>
</dbReference>